<organism evidence="2 3">
    <name type="scientific">Mucilaginibacter celer</name>
    <dbReference type="NCBI Taxonomy" id="2305508"/>
    <lineage>
        <taxon>Bacteria</taxon>
        <taxon>Pseudomonadati</taxon>
        <taxon>Bacteroidota</taxon>
        <taxon>Sphingobacteriia</taxon>
        <taxon>Sphingobacteriales</taxon>
        <taxon>Sphingobacteriaceae</taxon>
        <taxon>Mucilaginibacter</taxon>
    </lineage>
</organism>
<evidence type="ECO:0000259" key="1">
    <source>
        <dbReference type="SMART" id="SM00860"/>
    </source>
</evidence>
<accession>A0A494VS68</accession>
<proteinExistence type="predicted"/>
<dbReference type="SMART" id="SM00860">
    <property type="entry name" value="SMI1_KNR4"/>
    <property type="match status" value="1"/>
</dbReference>
<evidence type="ECO:0000313" key="2">
    <source>
        <dbReference type="EMBL" id="AYL94193.1"/>
    </source>
</evidence>
<keyword evidence="3" id="KW-1185">Reference proteome</keyword>
<dbReference type="Proteomes" id="UP000270046">
    <property type="component" value="Chromosome"/>
</dbReference>
<feature type="domain" description="Knr4/Smi1-like" evidence="1">
    <location>
        <begin position="22"/>
        <end position="120"/>
    </location>
</feature>
<dbReference type="InterPro" id="IPR018958">
    <property type="entry name" value="Knr4/Smi1-like_dom"/>
</dbReference>
<name>A0A494VS68_9SPHI</name>
<gene>
    <name evidence="2" type="ORF">HYN43_002285</name>
</gene>
<dbReference type="Gene3D" id="3.40.1580.10">
    <property type="entry name" value="SMI1/KNR4-like"/>
    <property type="match status" value="1"/>
</dbReference>
<reference evidence="2 3" key="1">
    <citation type="submission" date="2018-10" db="EMBL/GenBank/DDBJ databases">
        <title>Genome sequencing of Mucilaginibacter sp. HYN0043.</title>
        <authorList>
            <person name="Kim M."/>
            <person name="Yi H."/>
        </authorList>
    </citation>
    <scope>NUCLEOTIDE SEQUENCE [LARGE SCALE GENOMIC DNA]</scope>
    <source>
        <strain evidence="2 3">HYN0043</strain>
    </source>
</reference>
<dbReference type="OrthoDB" id="796581at2"/>
<evidence type="ECO:0000313" key="3">
    <source>
        <dbReference type="Proteomes" id="UP000270046"/>
    </source>
</evidence>
<sequence>MEDWIKEAIELWQEDEVKMNPPATAVDIEKAETTLNFNFPDDFKALYTVVNGFEDYEWQEYMFSFWSLDRIIEEFAKSSNKHVVGFCDFLIMSHVIGFKRNEPGVFKDYSVAPGEEFIAGTFKESISMINSGAPEIY</sequence>
<dbReference type="KEGG" id="muh:HYN43_002285"/>
<dbReference type="InterPro" id="IPR037883">
    <property type="entry name" value="Knr4/Smi1-like_sf"/>
</dbReference>
<dbReference type="RefSeq" id="WP_119407912.1">
    <property type="nucleotide sequence ID" value="NZ_CP032869.1"/>
</dbReference>
<dbReference type="SUPFAM" id="SSF160631">
    <property type="entry name" value="SMI1/KNR4-like"/>
    <property type="match status" value="1"/>
</dbReference>
<protein>
    <submittedName>
        <fullName evidence="2">SMI1/KNR4 family protein</fullName>
    </submittedName>
</protein>
<dbReference type="EMBL" id="CP032869">
    <property type="protein sequence ID" value="AYL94193.1"/>
    <property type="molecule type" value="Genomic_DNA"/>
</dbReference>
<dbReference type="Pfam" id="PF09346">
    <property type="entry name" value="SMI1_KNR4"/>
    <property type="match status" value="1"/>
</dbReference>
<dbReference type="AlphaFoldDB" id="A0A494VS68"/>